<dbReference type="AlphaFoldDB" id="A0A397FHS9"/>
<comment type="caution">
    <text evidence="2">The sequence shown here is derived from an EMBL/GenBank/DDBJ whole genome shotgun (WGS) entry which is preliminary data.</text>
</comment>
<feature type="compositionally biased region" description="Acidic residues" evidence="1">
    <location>
        <begin position="25"/>
        <end position="40"/>
    </location>
</feature>
<accession>A0A397FHS9</accession>
<feature type="non-terminal residue" evidence="2">
    <location>
        <position position="1"/>
    </location>
</feature>
<protein>
    <submittedName>
        <fullName evidence="2">Uncharacterized protein</fullName>
    </submittedName>
</protein>
<dbReference type="Proteomes" id="UP000266196">
    <property type="component" value="Unassembled WGS sequence"/>
</dbReference>
<proteinExistence type="predicted"/>
<feature type="compositionally biased region" description="Low complexity" evidence="1">
    <location>
        <begin position="7"/>
        <end position="24"/>
    </location>
</feature>
<gene>
    <name evidence="2" type="ORF">DYB31_002263</name>
</gene>
<sequence>DEEEFGGSESELGGSDEFITTGSSEDGEYSEDDFDEDFEEGDGHLNVQWANLYDDEGDEDAEGGDDGV</sequence>
<feature type="region of interest" description="Disordered" evidence="1">
    <location>
        <begin position="1"/>
        <end position="44"/>
    </location>
</feature>
<name>A0A397FHS9_APHAT</name>
<evidence type="ECO:0000256" key="1">
    <source>
        <dbReference type="SAM" id="MobiDB-lite"/>
    </source>
</evidence>
<dbReference type="EMBL" id="QUTE01007703">
    <property type="protein sequence ID" value="RHZ28158.1"/>
    <property type="molecule type" value="Genomic_DNA"/>
</dbReference>
<evidence type="ECO:0000313" key="3">
    <source>
        <dbReference type="Proteomes" id="UP000266196"/>
    </source>
</evidence>
<evidence type="ECO:0000313" key="2">
    <source>
        <dbReference type="EMBL" id="RHZ28158.1"/>
    </source>
</evidence>
<organism evidence="2 3">
    <name type="scientific">Aphanomyces astaci</name>
    <name type="common">Crayfish plague agent</name>
    <dbReference type="NCBI Taxonomy" id="112090"/>
    <lineage>
        <taxon>Eukaryota</taxon>
        <taxon>Sar</taxon>
        <taxon>Stramenopiles</taxon>
        <taxon>Oomycota</taxon>
        <taxon>Saprolegniomycetes</taxon>
        <taxon>Saprolegniales</taxon>
        <taxon>Verrucalvaceae</taxon>
        <taxon>Aphanomyces</taxon>
    </lineage>
</organism>
<reference evidence="2 3" key="1">
    <citation type="submission" date="2018-08" db="EMBL/GenBank/DDBJ databases">
        <title>Aphanomyces genome sequencing and annotation.</title>
        <authorList>
            <person name="Minardi D."/>
            <person name="Oidtmann B."/>
            <person name="Van Der Giezen M."/>
            <person name="Studholme D.J."/>
        </authorList>
    </citation>
    <scope>NUCLEOTIDE SEQUENCE [LARGE SCALE GENOMIC DNA]</scope>
    <source>
        <strain evidence="2 3">197901</strain>
    </source>
</reference>